<sequence length="187" mass="21040">MEIVTLPPPPITEQKQELPSQLPLPEKREAVPDKPEEKAATPIVPQEPQPHDQTPTMVKPSRMLSEKVLADPRSRKARKELAALAPGDQIEQLCNLEAMAQISAWSKDFQPDRVIAYAMADPNMTANAFSAEGAALHSKREWYRLRFKCELTPDHKKVAGFEFLMGERIPKKDWAEHSLPDDDGPLD</sequence>
<proteinExistence type="predicted"/>
<dbReference type="EMBL" id="CP104972">
    <property type="protein sequence ID" value="UXN58760.1"/>
    <property type="molecule type" value="Genomic_DNA"/>
</dbReference>
<name>A0ACD4CYT7_9HYPH</name>
<keyword evidence="1" id="KW-0614">Plasmid</keyword>
<evidence type="ECO:0000313" key="2">
    <source>
        <dbReference type="Proteomes" id="UP001061991"/>
    </source>
</evidence>
<dbReference type="Proteomes" id="UP001061991">
    <property type="component" value="Plasmid p_unnamed1"/>
</dbReference>
<evidence type="ECO:0000313" key="1">
    <source>
        <dbReference type="EMBL" id="UXN58760.1"/>
    </source>
</evidence>
<organism evidence="1 2">
    <name type="scientific">Phyllobacterium zundukense</name>
    <dbReference type="NCBI Taxonomy" id="1867719"/>
    <lineage>
        <taxon>Bacteria</taxon>
        <taxon>Pseudomonadati</taxon>
        <taxon>Pseudomonadota</taxon>
        <taxon>Alphaproteobacteria</taxon>
        <taxon>Hyphomicrobiales</taxon>
        <taxon>Phyllobacteriaceae</taxon>
        <taxon>Phyllobacterium</taxon>
    </lineage>
</organism>
<keyword evidence="2" id="KW-1185">Reference proteome</keyword>
<reference evidence="1" key="1">
    <citation type="submission" date="2022-09" db="EMBL/GenBank/DDBJ databases">
        <title>Interaction between co-microsymbionts with complementary sets of symbiotic genes in legume-rhizobium systems.</title>
        <authorList>
            <person name="Safronova V."/>
            <person name="Sazanova A."/>
            <person name="Afonin A."/>
            <person name="Chirak E."/>
        </authorList>
    </citation>
    <scope>NUCLEOTIDE SEQUENCE</scope>
    <source>
        <strain evidence="1">A18/3m</strain>
    </source>
</reference>
<geneLocation type="plasmid" evidence="1 2">
    <name>p_unnamed1</name>
</geneLocation>
<protein>
    <submittedName>
        <fullName evidence="1">DUF930 domain-containing protein</fullName>
    </submittedName>
</protein>
<gene>
    <name evidence="1" type="ORF">N8E88_07445</name>
</gene>
<accession>A0ACD4CYT7</accession>